<protein>
    <submittedName>
        <fullName evidence="2">Uncharacterized protein</fullName>
    </submittedName>
</protein>
<proteinExistence type="predicted"/>
<keyword evidence="1" id="KW-0732">Signal</keyword>
<dbReference type="AlphaFoldDB" id="A0A9P5Z035"/>
<dbReference type="Proteomes" id="UP000807469">
    <property type="component" value="Unassembled WGS sequence"/>
</dbReference>
<organism evidence="2 3">
    <name type="scientific">Pholiota conissans</name>
    <dbReference type="NCBI Taxonomy" id="109636"/>
    <lineage>
        <taxon>Eukaryota</taxon>
        <taxon>Fungi</taxon>
        <taxon>Dikarya</taxon>
        <taxon>Basidiomycota</taxon>
        <taxon>Agaricomycotina</taxon>
        <taxon>Agaricomycetes</taxon>
        <taxon>Agaricomycetidae</taxon>
        <taxon>Agaricales</taxon>
        <taxon>Agaricineae</taxon>
        <taxon>Strophariaceae</taxon>
        <taxon>Pholiota</taxon>
    </lineage>
</organism>
<feature type="signal peptide" evidence="1">
    <location>
        <begin position="1"/>
        <end position="23"/>
    </location>
</feature>
<name>A0A9P5Z035_9AGAR</name>
<gene>
    <name evidence="2" type="ORF">BDN70DRAFT_881435</name>
</gene>
<dbReference type="EMBL" id="MU155268">
    <property type="protein sequence ID" value="KAF9477215.1"/>
    <property type="molecule type" value="Genomic_DNA"/>
</dbReference>
<evidence type="ECO:0000256" key="1">
    <source>
        <dbReference type="SAM" id="SignalP"/>
    </source>
</evidence>
<evidence type="ECO:0000313" key="3">
    <source>
        <dbReference type="Proteomes" id="UP000807469"/>
    </source>
</evidence>
<sequence>MVHIIRSLFALTASLAALKQVQAGDSVTIFQPVVPTFPITFLPFPGPNGPNAPKVIGVAPIAVENGVVTQYEATEVITAFSAGGTTVTFEPTTIVVTFEEGLSTYHAVQATTTTINGHAIALSEDINCGAFNYSSPDLNCTNEGVASIEGSVTRTGVVHGIAPPSAIFTITSPSPNSLPIVKNGASNTASFMVAASFFVSLISGIALIL</sequence>
<reference evidence="2" key="1">
    <citation type="submission" date="2020-11" db="EMBL/GenBank/DDBJ databases">
        <authorList>
            <consortium name="DOE Joint Genome Institute"/>
            <person name="Ahrendt S."/>
            <person name="Riley R."/>
            <person name="Andreopoulos W."/>
            <person name="Labutti K."/>
            <person name="Pangilinan J."/>
            <person name="Ruiz-Duenas F.J."/>
            <person name="Barrasa J.M."/>
            <person name="Sanchez-Garcia M."/>
            <person name="Camarero S."/>
            <person name="Miyauchi S."/>
            <person name="Serrano A."/>
            <person name="Linde D."/>
            <person name="Babiker R."/>
            <person name="Drula E."/>
            <person name="Ayuso-Fernandez I."/>
            <person name="Pacheco R."/>
            <person name="Padilla G."/>
            <person name="Ferreira P."/>
            <person name="Barriuso J."/>
            <person name="Kellner H."/>
            <person name="Castanera R."/>
            <person name="Alfaro M."/>
            <person name="Ramirez L."/>
            <person name="Pisabarro A.G."/>
            <person name="Kuo A."/>
            <person name="Tritt A."/>
            <person name="Lipzen A."/>
            <person name="He G."/>
            <person name="Yan M."/>
            <person name="Ng V."/>
            <person name="Cullen D."/>
            <person name="Martin F."/>
            <person name="Rosso M.-N."/>
            <person name="Henrissat B."/>
            <person name="Hibbett D."/>
            <person name="Martinez A.T."/>
            <person name="Grigoriev I.V."/>
        </authorList>
    </citation>
    <scope>NUCLEOTIDE SEQUENCE</scope>
    <source>
        <strain evidence="2">CIRM-BRFM 674</strain>
    </source>
</reference>
<accession>A0A9P5Z035</accession>
<comment type="caution">
    <text evidence="2">The sequence shown here is derived from an EMBL/GenBank/DDBJ whole genome shotgun (WGS) entry which is preliminary data.</text>
</comment>
<feature type="chain" id="PRO_5040459770" evidence="1">
    <location>
        <begin position="24"/>
        <end position="209"/>
    </location>
</feature>
<keyword evidence="3" id="KW-1185">Reference proteome</keyword>
<evidence type="ECO:0000313" key="2">
    <source>
        <dbReference type="EMBL" id="KAF9477215.1"/>
    </source>
</evidence>